<comment type="caution">
    <text evidence="6">The sequence shown here is derived from an EMBL/GenBank/DDBJ whole genome shotgun (WGS) entry which is preliminary data.</text>
</comment>
<evidence type="ECO:0000313" key="6">
    <source>
        <dbReference type="EMBL" id="TCL54862.1"/>
    </source>
</evidence>
<dbReference type="EMBL" id="SLUN01000059">
    <property type="protein sequence ID" value="TCL54862.1"/>
    <property type="molecule type" value="Genomic_DNA"/>
</dbReference>
<dbReference type="GO" id="GO:0030313">
    <property type="term" value="C:cell envelope"/>
    <property type="evidence" value="ECO:0007669"/>
    <property type="project" value="UniProtKB-SubCell"/>
</dbReference>
<dbReference type="RefSeq" id="WP_132017869.1">
    <property type="nucleotide sequence ID" value="NZ_SLUN01000059.1"/>
</dbReference>
<feature type="chain" id="PRO_5020225643" evidence="5">
    <location>
        <begin position="25"/>
        <end position="420"/>
    </location>
</feature>
<name>A0A4V2QB35_HYDET</name>
<feature type="signal peptide" evidence="5">
    <location>
        <begin position="1"/>
        <end position="24"/>
    </location>
</feature>
<evidence type="ECO:0000256" key="1">
    <source>
        <dbReference type="ARBA" id="ARBA00004196"/>
    </source>
</evidence>
<dbReference type="SUPFAM" id="SSF53850">
    <property type="entry name" value="Periplasmic binding protein-like II"/>
    <property type="match status" value="1"/>
</dbReference>
<sequence length="420" mass="46756">MKKYRIILWIALLSVIGLTFQIHAAEKAVTVQFWHAMGGRNGDILQSLVDDFNKSQSKVNVELQFQGNYYLLQEKFMAAIAAGNPPTLIQLPIEGTGVFGPTGALADLSSYVDKDPKVNPDTFLDGLLADSKHQNKFLAIPFNRSTPLLYYNKDCFVKAGLNPNSPPATWEKLLEYSKKLTKKNKNGRVLTYGYSPIIHWWLVAPMIWSYGGEIADSATQQVLFNSQKVAFCLDFLSDMVNTYRVAKINAGAVFGAWDRTIQDFNQGRVAMYIGSSGDLAKITANFGATFVPRFEGHRNTVPNGGGSLFVAEKASKDKKDAAWEVISYFVSPAVQATWSRETGYMPVNKAALELPEMKKFYREKPNYKVAVDQLKYAHSIPSSENFLDVIKNFESAMQEIIISDTPASGVLKEAAQKLKK</sequence>
<protein>
    <submittedName>
        <fullName evidence="6">Carbohydrate ABC transporter substrate-binding protein (CUT1 family)</fullName>
    </submittedName>
</protein>
<dbReference type="PANTHER" id="PTHR43649">
    <property type="entry name" value="ARABINOSE-BINDING PROTEIN-RELATED"/>
    <property type="match status" value="1"/>
</dbReference>
<dbReference type="Proteomes" id="UP000295008">
    <property type="component" value="Unassembled WGS sequence"/>
</dbReference>
<dbReference type="PANTHER" id="PTHR43649:SF31">
    <property type="entry name" value="SN-GLYCEROL-3-PHOSPHATE-BINDING PERIPLASMIC PROTEIN UGPB"/>
    <property type="match status" value="1"/>
</dbReference>
<comment type="similarity">
    <text evidence="2">Belongs to the bacterial solute-binding protein 1 family.</text>
</comment>
<gene>
    <name evidence="6" type="ORF">EDC14_10594</name>
</gene>
<dbReference type="Pfam" id="PF13416">
    <property type="entry name" value="SBP_bac_8"/>
    <property type="match status" value="1"/>
</dbReference>
<dbReference type="InterPro" id="IPR006059">
    <property type="entry name" value="SBP"/>
</dbReference>
<dbReference type="Gene3D" id="3.40.190.10">
    <property type="entry name" value="Periplasmic binding protein-like II"/>
    <property type="match status" value="2"/>
</dbReference>
<dbReference type="OrthoDB" id="9795467at2"/>
<keyword evidence="3" id="KW-0813">Transport</keyword>
<comment type="subcellular location">
    <subcellularLocation>
        <location evidence="1">Cell envelope</location>
    </subcellularLocation>
</comment>
<evidence type="ECO:0000256" key="3">
    <source>
        <dbReference type="ARBA" id="ARBA00022448"/>
    </source>
</evidence>
<evidence type="ECO:0000256" key="4">
    <source>
        <dbReference type="ARBA" id="ARBA00022729"/>
    </source>
</evidence>
<dbReference type="AlphaFoldDB" id="A0A4V2QB35"/>
<keyword evidence="7" id="KW-1185">Reference proteome</keyword>
<evidence type="ECO:0000313" key="7">
    <source>
        <dbReference type="Proteomes" id="UP000295008"/>
    </source>
</evidence>
<organism evidence="6 7">
    <name type="scientific">Hydrogenispora ethanolica</name>
    <dbReference type="NCBI Taxonomy" id="1082276"/>
    <lineage>
        <taxon>Bacteria</taxon>
        <taxon>Bacillati</taxon>
        <taxon>Bacillota</taxon>
        <taxon>Hydrogenispora</taxon>
    </lineage>
</organism>
<reference evidence="6 7" key="1">
    <citation type="submission" date="2019-03" db="EMBL/GenBank/DDBJ databases">
        <title>Genomic Encyclopedia of Type Strains, Phase IV (KMG-IV): sequencing the most valuable type-strain genomes for metagenomic binning, comparative biology and taxonomic classification.</title>
        <authorList>
            <person name="Goeker M."/>
        </authorList>
    </citation>
    <scope>NUCLEOTIDE SEQUENCE [LARGE SCALE GENOMIC DNA]</scope>
    <source>
        <strain evidence="6 7">LX-B</strain>
    </source>
</reference>
<evidence type="ECO:0000256" key="5">
    <source>
        <dbReference type="SAM" id="SignalP"/>
    </source>
</evidence>
<proteinExistence type="inferred from homology"/>
<evidence type="ECO:0000256" key="2">
    <source>
        <dbReference type="ARBA" id="ARBA00008520"/>
    </source>
</evidence>
<dbReference type="CDD" id="cd14748">
    <property type="entry name" value="PBP2_UgpB"/>
    <property type="match status" value="1"/>
</dbReference>
<dbReference type="InterPro" id="IPR050490">
    <property type="entry name" value="Bact_solute-bd_prot1"/>
</dbReference>
<accession>A0A4V2QB35</accession>
<keyword evidence="4 5" id="KW-0732">Signal</keyword>